<dbReference type="InterPro" id="IPR036265">
    <property type="entry name" value="HIT-like_sf"/>
</dbReference>
<comment type="caution">
    <text evidence="3">The sequence shown here is derived from an EMBL/GenBank/DDBJ whole genome shotgun (WGS) entry which is preliminary data.</text>
</comment>
<sequence>MSAWTLHPQLGADTLPVASLPLSDVRLLDNALFPWLVLVPRVAGATEWIDLPEADRHALLDEVARCGDVLRRLHRVDKLNIGAIGNMVPQLHVHVVARTTDDAAWPRPVWGGPAERYGETARDAALARLREALGAG</sequence>
<dbReference type="Proteomes" id="UP000643403">
    <property type="component" value="Unassembled WGS sequence"/>
</dbReference>
<keyword evidence="4" id="KW-1185">Reference proteome</keyword>
<protein>
    <recommendedName>
        <fullName evidence="2">HIT domain-containing protein</fullName>
    </recommendedName>
</protein>
<dbReference type="EMBL" id="BMXY01000001">
    <property type="protein sequence ID" value="GGZ58811.1"/>
    <property type="molecule type" value="Genomic_DNA"/>
</dbReference>
<reference evidence="4" key="1">
    <citation type="journal article" date="2019" name="Int. J. Syst. Evol. Microbiol.">
        <title>The Global Catalogue of Microorganisms (GCM) 10K type strain sequencing project: providing services to taxonomists for standard genome sequencing and annotation.</title>
        <authorList>
            <consortium name="The Broad Institute Genomics Platform"/>
            <consortium name="The Broad Institute Genome Sequencing Center for Infectious Disease"/>
            <person name="Wu L."/>
            <person name="Ma J."/>
        </authorList>
    </citation>
    <scope>NUCLEOTIDE SEQUENCE [LARGE SCALE GENOMIC DNA]</scope>
    <source>
        <strain evidence="4">KCTC 22558</strain>
    </source>
</reference>
<name>A0ABQ3BVP2_9GAMM</name>
<dbReference type="PROSITE" id="PS51084">
    <property type="entry name" value="HIT_2"/>
    <property type="match status" value="1"/>
</dbReference>
<evidence type="ECO:0000259" key="2">
    <source>
        <dbReference type="PROSITE" id="PS51084"/>
    </source>
</evidence>
<gene>
    <name evidence="3" type="ORF">GCM10008101_10650</name>
</gene>
<feature type="domain" description="HIT" evidence="2">
    <location>
        <begin position="36"/>
        <end position="105"/>
    </location>
</feature>
<evidence type="ECO:0000313" key="4">
    <source>
        <dbReference type="Proteomes" id="UP000643403"/>
    </source>
</evidence>
<dbReference type="InterPro" id="IPR011146">
    <property type="entry name" value="HIT-like"/>
</dbReference>
<dbReference type="Gene3D" id="3.30.428.10">
    <property type="entry name" value="HIT-like"/>
    <property type="match status" value="1"/>
</dbReference>
<dbReference type="PIRSF" id="PIRSF000714">
    <property type="entry name" value="HIT"/>
    <property type="match status" value="1"/>
</dbReference>
<organism evidence="3 4">
    <name type="scientific">Cognatilysobacter xinjiangensis</name>
    <dbReference type="NCBI Taxonomy" id="546892"/>
    <lineage>
        <taxon>Bacteria</taxon>
        <taxon>Pseudomonadati</taxon>
        <taxon>Pseudomonadota</taxon>
        <taxon>Gammaproteobacteria</taxon>
        <taxon>Lysobacterales</taxon>
        <taxon>Lysobacteraceae</taxon>
        <taxon>Cognatilysobacter</taxon>
    </lineage>
</organism>
<dbReference type="RefSeq" id="WP_189447523.1">
    <property type="nucleotide sequence ID" value="NZ_BMXY01000001.1"/>
</dbReference>
<comment type="caution">
    <text evidence="1">Lacks conserved residue(s) required for the propagation of feature annotation.</text>
</comment>
<accession>A0ABQ3BVP2</accession>
<evidence type="ECO:0000313" key="3">
    <source>
        <dbReference type="EMBL" id="GGZ58811.1"/>
    </source>
</evidence>
<dbReference type="SUPFAM" id="SSF54197">
    <property type="entry name" value="HIT-like"/>
    <property type="match status" value="1"/>
</dbReference>
<evidence type="ECO:0000256" key="1">
    <source>
        <dbReference type="PROSITE-ProRule" id="PRU00464"/>
    </source>
</evidence>
<dbReference type="InterPro" id="IPR026026">
    <property type="entry name" value="HIT_Hint"/>
</dbReference>
<dbReference type="Pfam" id="PF01230">
    <property type="entry name" value="HIT"/>
    <property type="match status" value="1"/>
</dbReference>
<proteinExistence type="predicted"/>